<dbReference type="Proteomes" id="UP000198211">
    <property type="component" value="Unassembled WGS sequence"/>
</dbReference>
<proteinExistence type="predicted"/>
<keyword evidence="3" id="KW-1185">Reference proteome</keyword>
<evidence type="ECO:0000313" key="2">
    <source>
        <dbReference type="EMBL" id="OWY98955.1"/>
    </source>
</evidence>
<feature type="region of interest" description="Disordered" evidence="1">
    <location>
        <begin position="1"/>
        <end position="80"/>
    </location>
</feature>
<organism evidence="2 3">
    <name type="scientific">Phytophthora megakarya</name>
    <dbReference type="NCBI Taxonomy" id="4795"/>
    <lineage>
        <taxon>Eukaryota</taxon>
        <taxon>Sar</taxon>
        <taxon>Stramenopiles</taxon>
        <taxon>Oomycota</taxon>
        <taxon>Peronosporomycetes</taxon>
        <taxon>Peronosporales</taxon>
        <taxon>Peronosporaceae</taxon>
        <taxon>Phytophthora</taxon>
    </lineage>
</organism>
<feature type="compositionally biased region" description="Basic and acidic residues" evidence="1">
    <location>
        <begin position="1"/>
        <end position="13"/>
    </location>
</feature>
<feature type="compositionally biased region" description="Basic residues" evidence="1">
    <location>
        <begin position="14"/>
        <end position="28"/>
    </location>
</feature>
<comment type="caution">
    <text evidence="2">The sequence shown here is derived from an EMBL/GenBank/DDBJ whole genome shotgun (WGS) entry which is preliminary data.</text>
</comment>
<dbReference type="EMBL" id="NBNE01008920">
    <property type="protein sequence ID" value="OWY98955.1"/>
    <property type="molecule type" value="Genomic_DNA"/>
</dbReference>
<feature type="region of interest" description="Disordered" evidence="1">
    <location>
        <begin position="385"/>
        <end position="411"/>
    </location>
</feature>
<dbReference type="AlphaFoldDB" id="A0A225UZI2"/>
<reference evidence="3" key="1">
    <citation type="submission" date="2017-03" db="EMBL/GenBank/DDBJ databases">
        <title>Phytopthora megakarya and P. palmivora, two closely related causual agents of cacao black pod achieved similar genome size and gene model numbers by different mechanisms.</title>
        <authorList>
            <person name="Ali S."/>
            <person name="Shao J."/>
            <person name="Larry D.J."/>
            <person name="Kronmiller B."/>
            <person name="Shen D."/>
            <person name="Strem M.D."/>
            <person name="Melnick R.L."/>
            <person name="Guiltinan M.J."/>
            <person name="Tyler B.M."/>
            <person name="Meinhardt L.W."/>
            <person name="Bailey B.A."/>
        </authorList>
    </citation>
    <scope>NUCLEOTIDE SEQUENCE [LARGE SCALE GENOMIC DNA]</scope>
    <source>
        <strain evidence="3">zdho120</strain>
    </source>
</reference>
<name>A0A225UZI2_9STRA</name>
<feature type="compositionally biased region" description="Basic and acidic residues" evidence="1">
    <location>
        <begin position="31"/>
        <end position="68"/>
    </location>
</feature>
<feature type="compositionally biased region" description="Polar residues" evidence="1">
    <location>
        <begin position="386"/>
        <end position="399"/>
    </location>
</feature>
<sequence>MSEVENTREDGGRGRGRGRMLRQSRRTRGMQPEEQKPLEVIEKEARARRAVAREEKKAVESKDDRTQPDSEEEIQDAHHVTLDDAAEDGQEESAPVDSGVDSFFDSSVSVGGAVKVESPAVDGISESSRLGHDVIEVDILEEKAIPGETPTIKLEGPLSTVKRKLLSNEEATSRMQIPSSAQETVNLTAVDDVEVSENPVVPNLVNLYVDDQVRRWEQVSLEFVMSPMIEYAWPHPAPDFQAWYGTVMATSEYLASRMSSGARAQTWISEWRLVRLAPNMSADPTSVTVPLNELSMRECAAILQTMFFEVEFKFRDLVPEWFRVSMPKAEVDTMRWVAEELQPPLTVELLEWQQVTSGVQSELHGSECVTRWRRAGVRSTLFGATATGSDESNLSGTLESRSSGNGSSSASSMWYTTGGATQHMQFAHALPAGMVLAAQGGVAQPESSLDVQVNEAVLPVSPMPANPDDVVMSESGQAIIRSDSRSRTYPQTKVKPER</sequence>
<evidence type="ECO:0000256" key="1">
    <source>
        <dbReference type="SAM" id="MobiDB-lite"/>
    </source>
</evidence>
<protein>
    <submittedName>
        <fullName evidence="2">Uncharacterized protein</fullName>
    </submittedName>
</protein>
<accession>A0A225UZI2</accession>
<evidence type="ECO:0000313" key="3">
    <source>
        <dbReference type="Proteomes" id="UP000198211"/>
    </source>
</evidence>
<feature type="compositionally biased region" description="Low complexity" evidence="1">
    <location>
        <begin position="400"/>
        <end position="411"/>
    </location>
</feature>
<feature type="region of interest" description="Disordered" evidence="1">
    <location>
        <begin position="462"/>
        <end position="498"/>
    </location>
</feature>
<gene>
    <name evidence="2" type="ORF">PHMEG_00030140</name>
</gene>